<protein>
    <submittedName>
        <fullName evidence="7">Anaerobic nitric oxide reductase transcription regulator NorR</fullName>
    </submittedName>
</protein>
<dbReference type="InterPro" id="IPR025662">
    <property type="entry name" value="Sigma_54_int_dom_ATP-bd_1"/>
</dbReference>
<dbReference type="InterPro" id="IPR000014">
    <property type="entry name" value="PAS"/>
</dbReference>
<reference evidence="7" key="1">
    <citation type="submission" date="2024-05" db="EMBL/GenBank/DDBJ databases">
        <title>Isolation and characterization of Sporomusa carbonis sp. nov., a carboxydotrophic hydrogenogen in the genus of Sporomusa isolated from a charcoal burning pile.</title>
        <authorList>
            <person name="Boeer T."/>
            <person name="Rosenbaum F."/>
            <person name="Eysell L."/>
            <person name="Mueller V."/>
            <person name="Daniel R."/>
            <person name="Poehlein A."/>
        </authorList>
    </citation>
    <scope>NUCLEOTIDE SEQUENCE [LARGE SCALE GENOMIC DNA]</scope>
    <source>
        <strain evidence="7">DSM 3132</strain>
    </source>
</reference>
<dbReference type="InterPro" id="IPR027417">
    <property type="entry name" value="P-loop_NTPase"/>
</dbReference>
<name>A0ABZ3JB01_SPOA4</name>
<organism evidence="7 8">
    <name type="scientific">Sporomusa acidovorans (strain ATCC 49682 / DSM 3132 / Mol)</name>
    <dbReference type="NCBI Taxonomy" id="1123286"/>
    <lineage>
        <taxon>Bacteria</taxon>
        <taxon>Bacillati</taxon>
        <taxon>Bacillota</taxon>
        <taxon>Negativicutes</taxon>
        <taxon>Selenomonadales</taxon>
        <taxon>Sporomusaceae</taxon>
        <taxon>Sporomusa</taxon>
    </lineage>
</organism>
<evidence type="ECO:0000259" key="5">
    <source>
        <dbReference type="PROSITE" id="PS50045"/>
    </source>
</evidence>
<evidence type="ECO:0000313" key="8">
    <source>
        <dbReference type="Proteomes" id="UP000216052"/>
    </source>
</evidence>
<dbReference type="PROSITE" id="PS50045">
    <property type="entry name" value="SIGMA54_INTERACT_4"/>
    <property type="match status" value="1"/>
</dbReference>
<dbReference type="InterPro" id="IPR002197">
    <property type="entry name" value="HTH_Fis"/>
</dbReference>
<keyword evidence="4" id="KW-0804">Transcription</keyword>
<keyword evidence="3" id="KW-0805">Transcription regulation</keyword>
<keyword evidence="8" id="KW-1185">Reference proteome</keyword>
<dbReference type="InterPro" id="IPR002078">
    <property type="entry name" value="Sigma_54_int"/>
</dbReference>
<dbReference type="Pfam" id="PF02954">
    <property type="entry name" value="HTH_8"/>
    <property type="match status" value="1"/>
</dbReference>
<dbReference type="PROSITE" id="PS00688">
    <property type="entry name" value="SIGMA54_INTERACT_3"/>
    <property type="match status" value="1"/>
</dbReference>
<dbReference type="Gene3D" id="3.40.50.300">
    <property type="entry name" value="P-loop containing nucleotide triphosphate hydrolases"/>
    <property type="match status" value="1"/>
</dbReference>
<evidence type="ECO:0000256" key="4">
    <source>
        <dbReference type="ARBA" id="ARBA00023163"/>
    </source>
</evidence>
<dbReference type="PROSITE" id="PS50112">
    <property type="entry name" value="PAS"/>
    <property type="match status" value="1"/>
</dbReference>
<dbReference type="Gene3D" id="1.10.8.60">
    <property type="match status" value="1"/>
</dbReference>
<dbReference type="InterPro" id="IPR058031">
    <property type="entry name" value="AAA_lid_NorR"/>
</dbReference>
<sequence length="474" mass="54023">MPRASKRKRRSFQLAKQNLDLIFDNLPDPIFVTDCYGNVLLSNSTTALTLDMSLDQLLKSNIHDLVAKNYYSKSYAVEAAEKKCVVQGELITKLGVRQISTSTPIMDDEGNVILVLTTGKMAEYTDKAINAEEKENAKRRKREIEYLRSYVLDKDTIVAESKAMKQLLLQAHVVAQTDGTVVLYGESGTGKEILAKYLHRHSKRSGEAFIAVNCATLPEHLAESELFGYEKGAFTGANAEGKVGLFEAAHRGTLFLDEIAEMPLPLQAKLLRVLETYEIRRLGSCVDRKLDFRLICATHKDLQKMTQEGTFRADLFYRLNVIPIQIPPLRERPEDIVALAFKFFEDFKRKYGLEMRMTPDTIEFLQKHNWPGNVRELRNAIERLIINNMQGCTLEQLEIERHLPGSVPQCNYVLTHGMHGTLKEVTKFVEKQYIYQVLNECGGKMGEAAEKLGIYRTVLYRKLKAYEQEKADER</sequence>
<dbReference type="EMBL" id="CP155571">
    <property type="protein sequence ID" value="XFO75223.1"/>
    <property type="molecule type" value="Genomic_DNA"/>
</dbReference>
<dbReference type="SMART" id="SM00382">
    <property type="entry name" value="AAA"/>
    <property type="match status" value="1"/>
</dbReference>
<evidence type="ECO:0000259" key="6">
    <source>
        <dbReference type="PROSITE" id="PS50112"/>
    </source>
</evidence>
<evidence type="ECO:0000256" key="1">
    <source>
        <dbReference type="ARBA" id="ARBA00022741"/>
    </source>
</evidence>
<dbReference type="PRINTS" id="PR01590">
    <property type="entry name" value="HTHFIS"/>
</dbReference>
<gene>
    <name evidence="7" type="primary">norR_37</name>
    <name evidence="7" type="ORF">SPACI_053380</name>
</gene>
<dbReference type="Gene3D" id="3.30.450.20">
    <property type="entry name" value="PAS domain"/>
    <property type="match status" value="1"/>
</dbReference>
<feature type="domain" description="PAS" evidence="6">
    <location>
        <begin position="15"/>
        <end position="66"/>
    </location>
</feature>
<accession>A0ABZ3JB01</accession>
<feature type="domain" description="Sigma-54 factor interaction" evidence="5">
    <location>
        <begin position="157"/>
        <end position="386"/>
    </location>
</feature>
<evidence type="ECO:0000313" key="7">
    <source>
        <dbReference type="EMBL" id="XFO75223.1"/>
    </source>
</evidence>
<dbReference type="Gene3D" id="1.10.10.60">
    <property type="entry name" value="Homeodomain-like"/>
    <property type="match status" value="1"/>
</dbReference>
<dbReference type="InterPro" id="IPR025944">
    <property type="entry name" value="Sigma_54_int_dom_CS"/>
</dbReference>
<dbReference type="InterPro" id="IPR013767">
    <property type="entry name" value="PAS_fold"/>
</dbReference>
<dbReference type="Proteomes" id="UP000216052">
    <property type="component" value="Chromosome"/>
</dbReference>
<keyword evidence="1" id="KW-0547">Nucleotide-binding</keyword>
<dbReference type="Pfam" id="PF00989">
    <property type="entry name" value="PAS"/>
    <property type="match status" value="1"/>
</dbReference>
<dbReference type="Pfam" id="PF00158">
    <property type="entry name" value="Sigma54_activat"/>
    <property type="match status" value="1"/>
</dbReference>
<proteinExistence type="predicted"/>
<dbReference type="PROSITE" id="PS00675">
    <property type="entry name" value="SIGMA54_INTERACT_1"/>
    <property type="match status" value="1"/>
</dbReference>
<dbReference type="SUPFAM" id="SSF46689">
    <property type="entry name" value="Homeodomain-like"/>
    <property type="match status" value="1"/>
</dbReference>
<dbReference type="InterPro" id="IPR035965">
    <property type="entry name" value="PAS-like_dom_sf"/>
</dbReference>
<evidence type="ECO:0000256" key="2">
    <source>
        <dbReference type="ARBA" id="ARBA00022840"/>
    </source>
</evidence>
<keyword evidence="2" id="KW-0067">ATP-binding</keyword>
<dbReference type="Pfam" id="PF25601">
    <property type="entry name" value="AAA_lid_14"/>
    <property type="match status" value="1"/>
</dbReference>
<dbReference type="PANTHER" id="PTHR32071:SF121">
    <property type="entry name" value="SIGMA L-DEPENDENT TRANSCRIPTIONAL REGULATOR YQIR-RELATED"/>
    <property type="match status" value="1"/>
</dbReference>
<evidence type="ECO:0000256" key="3">
    <source>
        <dbReference type="ARBA" id="ARBA00023015"/>
    </source>
</evidence>
<dbReference type="InterPro" id="IPR003593">
    <property type="entry name" value="AAA+_ATPase"/>
</dbReference>
<dbReference type="InterPro" id="IPR009057">
    <property type="entry name" value="Homeodomain-like_sf"/>
</dbReference>
<dbReference type="PANTHER" id="PTHR32071">
    <property type="entry name" value="TRANSCRIPTIONAL REGULATORY PROTEIN"/>
    <property type="match status" value="1"/>
</dbReference>
<dbReference type="SUPFAM" id="SSF52540">
    <property type="entry name" value="P-loop containing nucleoside triphosphate hydrolases"/>
    <property type="match status" value="1"/>
</dbReference>
<dbReference type="CDD" id="cd00009">
    <property type="entry name" value="AAA"/>
    <property type="match status" value="1"/>
</dbReference>
<dbReference type="SUPFAM" id="SSF55785">
    <property type="entry name" value="PYP-like sensor domain (PAS domain)"/>
    <property type="match status" value="1"/>
</dbReference>